<keyword evidence="2" id="KW-1133">Transmembrane helix</keyword>
<protein>
    <recommendedName>
        <fullName evidence="5">DNA-binding SARP family transcriptional activator</fullName>
    </recommendedName>
</protein>
<dbReference type="Proteomes" id="UP000256913">
    <property type="component" value="Unassembled WGS sequence"/>
</dbReference>
<sequence>MIVSLDPELLARLTRLDDSRSSALAGELDHDLAAAVRRTAFMRRLFYAAVLIVALYGTVTGAVTAFDLPWWIAIGGIFALELGGVTFLSNADVRRRLGEHAAASRLLGAIIAAAAAAFNLATHDDHLLGGFYALMSVLGFVSWWIDVENKRRDLLRVRGLLPAPSPRYQAWAHWIRHPMITAQARSLSRAYPQLGLYGSLEAALITRRQQRRDAALSEVLRARIHAAAGKQIADIAVLTYDMDEVTRRLRATADYDSLTALVANELAAERILRRGDNQDTDRALFARRANEYDPPTIAGAYPDEPVAGERRDKTRGPGEPSSPHDDLDLSDSATDETPYGPLIALRGPLMADGSTTNGQPVSLARTFARSTPPNSPTAAVAVTLTQPVASRRPSSADALPGPHATTISRPSADPGPTADGRALITVIGQPGIFDPAGGRMRGVRAKSIELLVFLVIHRAGAPLTKILDAVWPDTTTEKANQRLSTCVSNLRTTLRCASQGIHQEDRDGIADGLRLEPIINTGGHYHLNPAAVAVDWWQLLDQRKTGTPTAADTDVDTARARIADGHDYPWLDTRLGHDDALIAALPQLTVHPVAS</sequence>
<dbReference type="Gene3D" id="1.10.10.10">
    <property type="entry name" value="Winged helix-like DNA-binding domain superfamily/Winged helix DNA-binding domain"/>
    <property type="match status" value="1"/>
</dbReference>
<reference evidence="3 4" key="1">
    <citation type="submission" date="2018-08" db="EMBL/GenBank/DDBJ databases">
        <title>Sequencing the genomes of 1000 actinobacteria strains.</title>
        <authorList>
            <person name="Klenk H.-P."/>
        </authorList>
    </citation>
    <scope>NUCLEOTIDE SEQUENCE [LARGE SCALE GENOMIC DNA]</scope>
    <source>
        <strain evidence="3 4">DSM 44099</strain>
    </source>
</reference>
<dbReference type="EMBL" id="QUMQ01000001">
    <property type="protein sequence ID" value="REG00943.1"/>
    <property type="molecule type" value="Genomic_DNA"/>
</dbReference>
<feature type="region of interest" description="Disordered" evidence="1">
    <location>
        <begin position="287"/>
        <end position="340"/>
    </location>
</feature>
<organism evidence="3 4">
    <name type="scientific">Asanoa ferruginea</name>
    <dbReference type="NCBI Taxonomy" id="53367"/>
    <lineage>
        <taxon>Bacteria</taxon>
        <taxon>Bacillati</taxon>
        <taxon>Actinomycetota</taxon>
        <taxon>Actinomycetes</taxon>
        <taxon>Micromonosporales</taxon>
        <taxon>Micromonosporaceae</taxon>
        <taxon>Asanoa</taxon>
    </lineage>
</organism>
<evidence type="ECO:0000313" key="4">
    <source>
        <dbReference type="Proteomes" id="UP000256913"/>
    </source>
</evidence>
<feature type="region of interest" description="Disordered" evidence="1">
    <location>
        <begin position="390"/>
        <end position="419"/>
    </location>
</feature>
<feature type="compositionally biased region" description="Basic and acidic residues" evidence="1">
    <location>
        <begin position="307"/>
        <end position="327"/>
    </location>
</feature>
<evidence type="ECO:0008006" key="5">
    <source>
        <dbReference type="Google" id="ProtNLM"/>
    </source>
</evidence>
<gene>
    <name evidence="3" type="ORF">DFJ67_7012</name>
</gene>
<name>A0A3D9ZWL3_9ACTN</name>
<evidence type="ECO:0000313" key="3">
    <source>
        <dbReference type="EMBL" id="REG00943.1"/>
    </source>
</evidence>
<comment type="caution">
    <text evidence="3">The sequence shown here is derived from an EMBL/GenBank/DDBJ whole genome shotgun (WGS) entry which is preliminary data.</text>
</comment>
<keyword evidence="2" id="KW-0472">Membrane</keyword>
<evidence type="ECO:0000256" key="2">
    <source>
        <dbReference type="SAM" id="Phobius"/>
    </source>
</evidence>
<dbReference type="AlphaFoldDB" id="A0A3D9ZWL3"/>
<feature type="transmembrane region" description="Helical" evidence="2">
    <location>
        <begin position="70"/>
        <end position="90"/>
    </location>
</feature>
<dbReference type="RefSeq" id="WP_116072855.1">
    <property type="nucleotide sequence ID" value="NZ_BONB01000010.1"/>
</dbReference>
<feature type="transmembrane region" description="Helical" evidence="2">
    <location>
        <begin position="45"/>
        <end position="64"/>
    </location>
</feature>
<keyword evidence="4" id="KW-1185">Reference proteome</keyword>
<dbReference type="OrthoDB" id="3366871at2"/>
<proteinExistence type="predicted"/>
<keyword evidence="2" id="KW-0812">Transmembrane</keyword>
<accession>A0A3D9ZWL3</accession>
<feature type="transmembrane region" description="Helical" evidence="2">
    <location>
        <begin position="127"/>
        <end position="145"/>
    </location>
</feature>
<feature type="transmembrane region" description="Helical" evidence="2">
    <location>
        <begin position="102"/>
        <end position="121"/>
    </location>
</feature>
<dbReference type="InterPro" id="IPR036388">
    <property type="entry name" value="WH-like_DNA-bd_sf"/>
</dbReference>
<evidence type="ECO:0000256" key="1">
    <source>
        <dbReference type="SAM" id="MobiDB-lite"/>
    </source>
</evidence>